<feature type="domain" description="TRAP C4-dicarboxylate transport system permease DctM subunit" evidence="2">
    <location>
        <begin position="12"/>
        <end position="86"/>
    </location>
</feature>
<evidence type="ECO:0000256" key="1">
    <source>
        <dbReference type="SAM" id="Phobius"/>
    </source>
</evidence>
<name>X1MW27_9ZZZZ</name>
<evidence type="ECO:0000313" key="3">
    <source>
        <dbReference type="EMBL" id="GAI35458.1"/>
    </source>
</evidence>
<protein>
    <recommendedName>
        <fullName evidence="2">TRAP C4-dicarboxylate transport system permease DctM subunit domain-containing protein</fullName>
    </recommendedName>
</protein>
<gene>
    <name evidence="3" type="ORF">S06H3_42030</name>
</gene>
<keyword evidence="1" id="KW-1133">Transmembrane helix</keyword>
<dbReference type="AlphaFoldDB" id="X1MW27"/>
<proteinExistence type="predicted"/>
<feature type="transmembrane region" description="Helical" evidence="1">
    <location>
        <begin position="6"/>
        <end position="39"/>
    </location>
</feature>
<keyword evidence="1" id="KW-0472">Membrane</keyword>
<feature type="non-terminal residue" evidence="3">
    <location>
        <position position="89"/>
    </location>
</feature>
<reference evidence="3" key="1">
    <citation type="journal article" date="2014" name="Front. Microbiol.">
        <title>High frequency of phylogenetically diverse reductive dehalogenase-homologous genes in deep subseafloor sedimentary metagenomes.</title>
        <authorList>
            <person name="Kawai M."/>
            <person name="Futagami T."/>
            <person name="Toyoda A."/>
            <person name="Takaki Y."/>
            <person name="Nishi S."/>
            <person name="Hori S."/>
            <person name="Arai W."/>
            <person name="Tsubouchi T."/>
            <person name="Morono Y."/>
            <person name="Uchiyama I."/>
            <person name="Ito T."/>
            <person name="Fujiyama A."/>
            <person name="Inagaki F."/>
            <person name="Takami H."/>
        </authorList>
    </citation>
    <scope>NUCLEOTIDE SEQUENCE</scope>
    <source>
        <strain evidence="3">Expedition CK06-06</strain>
    </source>
</reference>
<dbReference type="InterPro" id="IPR010656">
    <property type="entry name" value="DctM"/>
</dbReference>
<feature type="transmembrane region" description="Helical" evidence="1">
    <location>
        <begin position="46"/>
        <end position="71"/>
    </location>
</feature>
<sequence length="89" mass="9820">MEWYQILFAIIGAFLLLVVLGIPINFALGLAFLPILFFLSDEPANYVFDLFALMTFRHLCTVTLVAVPLFILMGQVMGVTSIGANMYAG</sequence>
<dbReference type="Pfam" id="PF06808">
    <property type="entry name" value="DctM"/>
    <property type="match status" value="1"/>
</dbReference>
<accession>X1MW27</accession>
<organism evidence="3">
    <name type="scientific">marine sediment metagenome</name>
    <dbReference type="NCBI Taxonomy" id="412755"/>
    <lineage>
        <taxon>unclassified sequences</taxon>
        <taxon>metagenomes</taxon>
        <taxon>ecological metagenomes</taxon>
    </lineage>
</organism>
<dbReference type="EMBL" id="BARV01025958">
    <property type="protein sequence ID" value="GAI35458.1"/>
    <property type="molecule type" value="Genomic_DNA"/>
</dbReference>
<evidence type="ECO:0000259" key="2">
    <source>
        <dbReference type="Pfam" id="PF06808"/>
    </source>
</evidence>
<comment type="caution">
    <text evidence="3">The sequence shown here is derived from an EMBL/GenBank/DDBJ whole genome shotgun (WGS) entry which is preliminary data.</text>
</comment>
<keyword evidence="1" id="KW-0812">Transmembrane</keyword>